<protein>
    <submittedName>
        <fullName evidence="2">Uncharacterized protein</fullName>
    </submittedName>
</protein>
<dbReference type="AlphaFoldDB" id="A0A0J0XYV2"/>
<organism evidence="2 3">
    <name type="scientific">Cutaneotrichosporon oleaginosum</name>
    <dbReference type="NCBI Taxonomy" id="879819"/>
    <lineage>
        <taxon>Eukaryota</taxon>
        <taxon>Fungi</taxon>
        <taxon>Dikarya</taxon>
        <taxon>Basidiomycota</taxon>
        <taxon>Agaricomycotina</taxon>
        <taxon>Tremellomycetes</taxon>
        <taxon>Trichosporonales</taxon>
        <taxon>Trichosporonaceae</taxon>
        <taxon>Cutaneotrichosporon</taxon>
    </lineage>
</organism>
<evidence type="ECO:0000313" key="3">
    <source>
        <dbReference type="Proteomes" id="UP000053611"/>
    </source>
</evidence>
<feature type="region of interest" description="Disordered" evidence="1">
    <location>
        <begin position="27"/>
        <end position="56"/>
    </location>
</feature>
<dbReference type="EMBL" id="KQ087178">
    <property type="protein sequence ID" value="KLT46206.1"/>
    <property type="molecule type" value="Genomic_DNA"/>
</dbReference>
<dbReference type="Proteomes" id="UP000053611">
    <property type="component" value="Unassembled WGS sequence"/>
</dbReference>
<sequence>MSPSDRQAVTRHHTAGKTRWVEQGTCFCRSNKPSQTPVSSNGPSPTPTPTHRLPELHEPCASSVTCCALTIRRPSPGDRGVSCTLRAWQHVPSGPGTLFAGKRARCRNPSGPGAPRSPSQQPVTGGRGGTYDGPTNTRRRSIAGVGEPSVSCQPTEP</sequence>
<feature type="region of interest" description="Disordered" evidence="1">
    <location>
        <begin position="90"/>
        <end position="157"/>
    </location>
</feature>
<evidence type="ECO:0000256" key="1">
    <source>
        <dbReference type="SAM" id="MobiDB-lite"/>
    </source>
</evidence>
<dbReference type="RefSeq" id="XP_018282697.1">
    <property type="nucleotide sequence ID" value="XM_018427266.1"/>
</dbReference>
<gene>
    <name evidence="2" type="ORF">CC85DRAFT_57187</name>
</gene>
<keyword evidence="3" id="KW-1185">Reference proteome</keyword>
<accession>A0A0J0XYV2</accession>
<name>A0A0J0XYV2_9TREE</name>
<evidence type="ECO:0000313" key="2">
    <source>
        <dbReference type="EMBL" id="KLT46206.1"/>
    </source>
</evidence>
<proteinExistence type="predicted"/>
<reference evidence="2 3" key="1">
    <citation type="submission" date="2015-03" db="EMBL/GenBank/DDBJ databases">
        <title>Genomics and transcriptomics of the oil-accumulating basidiomycete yeast T. oleaginosus allow insights into substrate utilization and the diverse evolutionary trajectories of mating systems in fungi.</title>
        <authorList>
            <consortium name="DOE Joint Genome Institute"/>
            <person name="Kourist R."/>
            <person name="Kracht O."/>
            <person name="Bracharz F."/>
            <person name="Lipzen A."/>
            <person name="Nolan M."/>
            <person name="Ohm R."/>
            <person name="Grigoriev I."/>
            <person name="Sun S."/>
            <person name="Heitman J."/>
            <person name="Bruck T."/>
            <person name="Nowrousian M."/>
        </authorList>
    </citation>
    <scope>NUCLEOTIDE SEQUENCE [LARGE SCALE GENOMIC DNA]</scope>
    <source>
        <strain evidence="2 3">IBC0246</strain>
    </source>
</reference>
<dbReference type="GeneID" id="28987869"/>